<evidence type="ECO:0000313" key="4">
    <source>
        <dbReference type="EMBL" id="MCY0093641.1"/>
    </source>
</evidence>
<dbReference type="InterPro" id="IPR000182">
    <property type="entry name" value="GNAT_dom"/>
</dbReference>
<evidence type="ECO:0000313" key="5">
    <source>
        <dbReference type="Proteomes" id="UP001081283"/>
    </source>
</evidence>
<dbReference type="PANTHER" id="PTHR43800">
    <property type="entry name" value="PEPTIDYL-LYSINE N-ACETYLTRANSFERASE YJAB"/>
    <property type="match status" value="1"/>
</dbReference>
<evidence type="ECO:0000256" key="1">
    <source>
        <dbReference type="ARBA" id="ARBA00022679"/>
    </source>
</evidence>
<keyword evidence="5" id="KW-1185">Reference proteome</keyword>
<dbReference type="RefSeq" id="WP_267614883.1">
    <property type="nucleotide sequence ID" value="NZ_JAOVZQ010000001.1"/>
</dbReference>
<dbReference type="CDD" id="cd04301">
    <property type="entry name" value="NAT_SF"/>
    <property type="match status" value="1"/>
</dbReference>
<dbReference type="PANTHER" id="PTHR43800:SF1">
    <property type="entry name" value="PEPTIDYL-LYSINE N-ACETYLTRANSFERASE YJAB"/>
    <property type="match status" value="1"/>
</dbReference>
<organism evidence="4 5">
    <name type="scientific">Hoeflea ulvae</name>
    <dbReference type="NCBI Taxonomy" id="2983764"/>
    <lineage>
        <taxon>Bacteria</taxon>
        <taxon>Pseudomonadati</taxon>
        <taxon>Pseudomonadota</taxon>
        <taxon>Alphaproteobacteria</taxon>
        <taxon>Hyphomicrobiales</taxon>
        <taxon>Rhizobiaceae</taxon>
        <taxon>Hoeflea</taxon>
    </lineage>
</organism>
<evidence type="ECO:0000259" key="3">
    <source>
        <dbReference type="PROSITE" id="PS51186"/>
    </source>
</evidence>
<protein>
    <submittedName>
        <fullName evidence="4">GNAT family N-acetyltransferase</fullName>
    </submittedName>
</protein>
<keyword evidence="2" id="KW-0012">Acyltransferase</keyword>
<dbReference type="InterPro" id="IPR016181">
    <property type="entry name" value="Acyl_CoA_acyltransferase"/>
</dbReference>
<evidence type="ECO:0000256" key="2">
    <source>
        <dbReference type="ARBA" id="ARBA00023315"/>
    </source>
</evidence>
<dbReference type="Gene3D" id="3.40.630.30">
    <property type="match status" value="1"/>
</dbReference>
<dbReference type="PROSITE" id="PS51186">
    <property type="entry name" value="GNAT"/>
    <property type="match status" value="1"/>
</dbReference>
<gene>
    <name evidence="4" type="ORF">OEG82_06360</name>
</gene>
<proteinExistence type="predicted"/>
<sequence>MGLTCRPMTTEDLGFLSRLYASTRADELAPWPWSDAQKATFLDMQFQAQHSHYLAHYPDALWLVLERAGKPVGRLYLEYWPGEHRIIDIALMPDTRGQGVGTALLMDVMDGAARASKPVGIHVEKNNPAMRLYRRLGFKTVEDKGVYDLLRWQPPG</sequence>
<name>A0ABT3YCM9_9HYPH</name>
<reference evidence="4" key="1">
    <citation type="submission" date="2022-10" db="EMBL/GenBank/DDBJ databases">
        <title>Hoeflea sp. J2-29, isolated from marine algae.</title>
        <authorList>
            <person name="Kristyanto S."/>
            <person name="Kim J.M."/>
            <person name="Jeon C.O."/>
        </authorList>
    </citation>
    <scope>NUCLEOTIDE SEQUENCE</scope>
    <source>
        <strain evidence="4">J2-29</strain>
    </source>
</reference>
<accession>A0ABT3YCM9</accession>
<comment type="caution">
    <text evidence="4">The sequence shown here is derived from an EMBL/GenBank/DDBJ whole genome shotgun (WGS) entry which is preliminary data.</text>
</comment>
<feature type="domain" description="N-acetyltransferase" evidence="3">
    <location>
        <begin position="3"/>
        <end position="156"/>
    </location>
</feature>
<dbReference type="EMBL" id="JAOVZQ010000001">
    <property type="protein sequence ID" value="MCY0093641.1"/>
    <property type="molecule type" value="Genomic_DNA"/>
</dbReference>
<keyword evidence="1" id="KW-0808">Transferase</keyword>
<dbReference type="Proteomes" id="UP001081283">
    <property type="component" value="Unassembled WGS sequence"/>
</dbReference>
<dbReference type="SUPFAM" id="SSF55729">
    <property type="entry name" value="Acyl-CoA N-acyltransferases (Nat)"/>
    <property type="match status" value="1"/>
</dbReference>
<dbReference type="Pfam" id="PF00583">
    <property type="entry name" value="Acetyltransf_1"/>
    <property type="match status" value="1"/>
</dbReference>